<feature type="chain" id="PRO_5003348111" description="Tyrosinase" evidence="16">
    <location>
        <begin position="21"/>
        <end position="469"/>
    </location>
</feature>
<evidence type="ECO:0000256" key="4">
    <source>
        <dbReference type="ARBA" id="ARBA00011906"/>
    </source>
</evidence>
<evidence type="ECO:0000256" key="10">
    <source>
        <dbReference type="ARBA" id="ARBA00023033"/>
    </source>
</evidence>
<feature type="domain" description="Tyrosinase copper-binding" evidence="17">
    <location>
        <begin position="207"/>
        <end position="224"/>
    </location>
</feature>
<keyword evidence="6" id="KW-0479">Metal-binding</keyword>
<dbReference type="GO" id="GO:0004503">
    <property type="term" value="F:tyrosinase activity"/>
    <property type="evidence" value="ECO:0000318"/>
    <property type="project" value="GO_Central"/>
</dbReference>
<evidence type="ECO:0000256" key="14">
    <source>
        <dbReference type="ARBA" id="ARBA00039304"/>
    </source>
</evidence>
<keyword evidence="9" id="KW-0186">Copper</keyword>
<evidence type="ECO:0000256" key="8">
    <source>
        <dbReference type="ARBA" id="ARBA00023002"/>
    </source>
</evidence>
<dbReference type="PANTHER" id="PTHR11474:SF124">
    <property type="entry name" value="TYROSINASE"/>
    <property type="match status" value="1"/>
</dbReference>
<sequence>LPKMYLTVFTVYLFISVAYAQFPRRCTDSESLRARECCPTFTDDSKCGESSNRGICSPINTAPLDLTRNETIQLLLDDRAFWPRAFYDRACRCYGNFDGLDCSSCKAGYQGDNCDVRSALRIRRNFTSMDKTDIQKFVTILDESKRVTSKNYVILVTSYDRILAGEAPEFLNISVYNLFVWMHAYVSRDNLVFQDDVINSADVDYAHEGPAFLPWHRYYLLKWEQELRDVVANDVTFTIPYWDWRDNQDCDVCNDVMMGGNDADNVTLISQGSPISKWEIICSKGNDYIEGGSQCTGASEGPLLRSPGNYDPTKISGLPTSQEVDDVIVMSTAYDTDDYDVAANQSFRNLVEGFANTTTGVADPSKSYLHNAVHLFMNGTMSEVATSANDPIFVLHHAYVDSLYELWLRRRGIQGRFDVTEGVQLGHRADDFMVPFFPLVRNRAGFATSTRLGYVYDYMVDDVINDVAS</sequence>
<dbReference type="Pfam" id="PF00264">
    <property type="entry name" value="Tyrosinase"/>
    <property type="match status" value="1"/>
</dbReference>
<dbReference type="PRINTS" id="PR00092">
    <property type="entry name" value="TYROSINASE"/>
</dbReference>
<dbReference type="InterPro" id="IPR002227">
    <property type="entry name" value="Tyrosinase_Cu-bd"/>
</dbReference>
<evidence type="ECO:0000259" key="18">
    <source>
        <dbReference type="PROSITE" id="PS00498"/>
    </source>
</evidence>
<evidence type="ECO:0000256" key="5">
    <source>
        <dbReference type="ARBA" id="ARBA00022692"/>
    </source>
</evidence>
<feature type="signal peptide" evidence="16">
    <location>
        <begin position="1"/>
        <end position="20"/>
    </location>
</feature>
<evidence type="ECO:0000256" key="9">
    <source>
        <dbReference type="ARBA" id="ARBA00023008"/>
    </source>
</evidence>
<dbReference type="GO" id="GO:0031410">
    <property type="term" value="C:cytoplasmic vesicle"/>
    <property type="evidence" value="ECO:0007669"/>
    <property type="project" value="UniProtKB-ARBA"/>
</dbReference>
<dbReference type="PROSITE" id="PS00498">
    <property type="entry name" value="TYROSINASE_2"/>
    <property type="match status" value="1"/>
</dbReference>
<evidence type="ECO:0000256" key="1">
    <source>
        <dbReference type="ARBA" id="ARBA00001973"/>
    </source>
</evidence>
<dbReference type="GO" id="GO:0043473">
    <property type="term" value="P:pigmentation"/>
    <property type="evidence" value="ECO:0000318"/>
    <property type="project" value="GO_Central"/>
</dbReference>
<evidence type="ECO:0000256" key="11">
    <source>
        <dbReference type="ARBA" id="ARBA00023101"/>
    </source>
</evidence>
<dbReference type="HOGENOM" id="CLU_038693_1_0_1"/>
<dbReference type="OMA" id="PMDKMAN"/>
<reference evidence="19" key="3">
    <citation type="submission" date="2025-08" db="UniProtKB">
        <authorList>
            <consortium name="Ensembl"/>
        </authorList>
    </citation>
    <scope>IDENTIFICATION</scope>
</reference>
<organism evidence="19 20">
    <name type="scientific">Ciona intestinalis</name>
    <name type="common">Transparent sea squirt</name>
    <name type="synonym">Ascidia intestinalis</name>
    <dbReference type="NCBI Taxonomy" id="7719"/>
    <lineage>
        <taxon>Eukaryota</taxon>
        <taxon>Metazoa</taxon>
        <taxon>Chordata</taxon>
        <taxon>Tunicata</taxon>
        <taxon>Ascidiacea</taxon>
        <taxon>Phlebobranchia</taxon>
        <taxon>Cionidae</taxon>
        <taxon>Ciona</taxon>
    </lineage>
</organism>
<accession>F6UGD7</accession>
<keyword evidence="10" id="KW-0503">Monooxygenase</keyword>
<keyword evidence="20" id="KW-1185">Reference proteome</keyword>
<comment type="cofactor">
    <cofactor evidence="1">
        <name>Cu(2+)</name>
        <dbReference type="ChEBI" id="CHEBI:29036"/>
    </cofactor>
</comment>
<dbReference type="GeneTree" id="ENSGT00940000155336"/>
<proteinExistence type="inferred from homology"/>
<evidence type="ECO:0000256" key="2">
    <source>
        <dbReference type="ARBA" id="ARBA00004573"/>
    </source>
</evidence>
<dbReference type="GO" id="GO:0042438">
    <property type="term" value="P:melanin biosynthetic process"/>
    <property type="evidence" value="ECO:0000318"/>
    <property type="project" value="GO_Central"/>
</dbReference>
<dbReference type="Gene3D" id="1.10.1280.10">
    <property type="entry name" value="Di-copper center containing domain from catechol oxidase"/>
    <property type="match status" value="1"/>
</dbReference>
<dbReference type="Proteomes" id="UP000008144">
    <property type="component" value="Chromosome 12"/>
</dbReference>
<evidence type="ECO:0000313" key="20">
    <source>
        <dbReference type="Proteomes" id="UP000008144"/>
    </source>
</evidence>
<evidence type="ECO:0000256" key="12">
    <source>
        <dbReference type="ARBA" id="ARBA00023136"/>
    </source>
</evidence>
<evidence type="ECO:0000256" key="6">
    <source>
        <dbReference type="ARBA" id="ARBA00022723"/>
    </source>
</evidence>
<evidence type="ECO:0000256" key="16">
    <source>
        <dbReference type="SAM" id="SignalP"/>
    </source>
</evidence>
<protein>
    <recommendedName>
        <fullName evidence="14">Tyrosinase</fullName>
        <ecNumber evidence="4">1.14.18.1</ecNumber>
    </recommendedName>
    <alternativeName>
        <fullName evidence="15">Monophenol monooxygenase</fullName>
    </alternativeName>
</protein>
<keyword evidence="5" id="KW-0812">Transmembrane</keyword>
<evidence type="ECO:0000313" key="19">
    <source>
        <dbReference type="Ensembl" id="ENSCINP00000008838.3"/>
    </source>
</evidence>
<dbReference type="EMBL" id="EAAA01001024">
    <property type="status" value="NOT_ANNOTATED_CDS"/>
    <property type="molecule type" value="Genomic_DNA"/>
</dbReference>
<keyword evidence="7 16" id="KW-0732">Signal</keyword>
<evidence type="ECO:0000256" key="3">
    <source>
        <dbReference type="ARBA" id="ARBA00009928"/>
    </source>
</evidence>
<dbReference type="GO" id="GO:0046872">
    <property type="term" value="F:metal ion binding"/>
    <property type="evidence" value="ECO:0007669"/>
    <property type="project" value="UniProtKB-KW"/>
</dbReference>
<evidence type="ECO:0000256" key="7">
    <source>
        <dbReference type="ARBA" id="ARBA00022729"/>
    </source>
</evidence>
<dbReference type="InParanoid" id="F6UGD7"/>
<keyword evidence="12" id="KW-0472">Membrane</keyword>
<keyword evidence="13" id="KW-0325">Glycoprotein</keyword>
<dbReference type="PROSITE" id="PS00497">
    <property type="entry name" value="TYROSINASE_1"/>
    <property type="match status" value="1"/>
</dbReference>
<evidence type="ECO:0000256" key="15">
    <source>
        <dbReference type="ARBA" id="ARBA00042251"/>
    </source>
</evidence>
<reference evidence="20" key="1">
    <citation type="journal article" date="2002" name="Science">
        <title>The draft genome of Ciona intestinalis: insights into chordate and vertebrate origins.</title>
        <authorList>
            <person name="Dehal P."/>
            <person name="Satou Y."/>
            <person name="Campbell R.K."/>
            <person name="Chapman J."/>
            <person name="Degnan B."/>
            <person name="De Tomaso A."/>
            <person name="Davidson B."/>
            <person name="Di Gregorio A."/>
            <person name="Gelpke M."/>
            <person name="Goodstein D.M."/>
            <person name="Harafuji N."/>
            <person name="Hastings K.E."/>
            <person name="Ho I."/>
            <person name="Hotta K."/>
            <person name="Huang W."/>
            <person name="Kawashima T."/>
            <person name="Lemaire P."/>
            <person name="Martinez D."/>
            <person name="Meinertzhagen I.A."/>
            <person name="Necula S."/>
            <person name="Nonaka M."/>
            <person name="Putnam N."/>
            <person name="Rash S."/>
            <person name="Saiga H."/>
            <person name="Satake M."/>
            <person name="Terry A."/>
            <person name="Yamada L."/>
            <person name="Wang H.G."/>
            <person name="Awazu S."/>
            <person name="Azumi K."/>
            <person name="Boore J."/>
            <person name="Branno M."/>
            <person name="Chin-Bow S."/>
            <person name="DeSantis R."/>
            <person name="Doyle S."/>
            <person name="Francino P."/>
            <person name="Keys D.N."/>
            <person name="Haga S."/>
            <person name="Hayashi H."/>
            <person name="Hino K."/>
            <person name="Imai K.S."/>
            <person name="Inaba K."/>
            <person name="Kano S."/>
            <person name="Kobayashi K."/>
            <person name="Kobayashi M."/>
            <person name="Lee B.I."/>
            <person name="Makabe K.W."/>
            <person name="Manohar C."/>
            <person name="Matassi G."/>
            <person name="Medina M."/>
            <person name="Mochizuki Y."/>
            <person name="Mount S."/>
            <person name="Morishita T."/>
            <person name="Miura S."/>
            <person name="Nakayama A."/>
            <person name="Nishizaka S."/>
            <person name="Nomoto H."/>
            <person name="Ohta F."/>
            <person name="Oishi K."/>
            <person name="Rigoutsos I."/>
            <person name="Sano M."/>
            <person name="Sasaki A."/>
            <person name="Sasakura Y."/>
            <person name="Shoguchi E."/>
            <person name="Shin-i T."/>
            <person name="Spagnuolo A."/>
            <person name="Stainier D."/>
            <person name="Suzuki M.M."/>
            <person name="Tassy O."/>
            <person name="Takatori N."/>
            <person name="Tokuoka M."/>
            <person name="Yagi K."/>
            <person name="Yoshizaki F."/>
            <person name="Wada S."/>
            <person name="Zhang C."/>
            <person name="Hyatt P.D."/>
            <person name="Larimer F."/>
            <person name="Detter C."/>
            <person name="Doggett N."/>
            <person name="Glavina T."/>
            <person name="Hawkins T."/>
            <person name="Richardson P."/>
            <person name="Lucas S."/>
            <person name="Kohara Y."/>
            <person name="Levine M."/>
            <person name="Satoh N."/>
            <person name="Rokhsar D.S."/>
        </authorList>
    </citation>
    <scope>NUCLEOTIDE SEQUENCE [LARGE SCALE GENOMIC DNA]</scope>
</reference>
<dbReference type="SUPFAM" id="SSF48056">
    <property type="entry name" value="Di-copper centre-containing domain"/>
    <property type="match status" value="1"/>
</dbReference>
<evidence type="ECO:0000259" key="17">
    <source>
        <dbReference type="PROSITE" id="PS00497"/>
    </source>
</evidence>
<dbReference type="EC" id="1.14.18.1" evidence="4"/>
<dbReference type="InterPro" id="IPR050316">
    <property type="entry name" value="Tyrosinase/Hemocyanin"/>
</dbReference>
<comment type="similarity">
    <text evidence="3">Belongs to the tyrosinase family.</text>
</comment>
<dbReference type="Ensembl" id="ENSCINT00000008838.3">
    <property type="protein sequence ID" value="ENSCINP00000008838.3"/>
    <property type="gene ID" value="ENSCING00000004277.3"/>
</dbReference>
<evidence type="ECO:0000256" key="13">
    <source>
        <dbReference type="ARBA" id="ARBA00023180"/>
    </source>
</evidence>
<dbReference type="InterPro" id="IPR008922">
    <property type="entry name" value="Di-copper_centre_dom_sf"/>
</dbReference>
<reference evidence="19" key="4">
    <citation type="submission" date="2025-09" db="UniProtKB">
        <authorList>
            <consortium name="Ensembl"/>
        </authorList>
    </citation>
    <scope>IDENTIFICATION</scope>
</reference>
<name>F6UGD7_CIOIN</name>
<dbReference type="PANTHER" id="PTHR11474">
    <property type="entry name" value="TYROSINASE FAMILY MEMBER"/>
    <property type="match status" value="1"/>
</dbReference>
<dbReference type="STRING" id="7719.ENSCINP00000008838"/>
<keyword evidence="11" id="KW-0470">Melanin biosynthesis</keyword>
<feature type="domain" description="Tyrosinase copper-binding" evidence="18">
    <location>
        <begin position="390"/>
        <end position="401"/>
    </location>
</feature>
<comment type="subcellular location">
    <subcellularLocation>
        <location evidence="2">Melanosome membrane</location>
        <topology evidence="2">Single-pass type I membrane protein</topology>
    </subcellularLocation>
</comment>
<reference evidence="19" key="2">
    <citation type="journal article" date="2008" name="Genome Biol.">
        <title>Improved genome assembly and evidence-based global gene model set for the chordate Ciona intestinalis: new insight into intron and operon populations.</title>
        <authorList>
            <person name="Satou Y."/>
            <person name="Mineta K."/>
            <person name="Ogasawara M."/>
            <person name="Sasakura Y."/>
            <person name="Shoguchi E."/>
            <person name="Ueno K."/>
            <person name="Yamada L."/>
            <person name="Matsumoto J."/>
            <person name="Wasserscheid J."/>
            <person name="Dewar K."/>
            <person name="Wiley G.B."/>
            <person name="Macmil S.L."/>
            <person name="Roe B.A."/>
            <person name="Zeller R.W."/>
            <person name="Hastings K.E."/>
            <person name="Lemaire P."/>
            <person name="Lindquist E."/>
            <person name="Endo T."/>
            <person name="Hotta K."/>
            <person name="Inaba K."/>
        </authorList>
    </citation>
    <scope>NUCLEOTIDE SEQUENCE [LARGE SCALE GENOMIC DNA]</scope>
    <source>
        <strain evidence="19">wild type</strain>
    </source>
</reference>
<dbReference type="AlphaFoldDB" id="F6UGD7"/>
<keyword evidence="8" id="KW-0560">Oxidoreductase</keyword>